<dbReference type="eggNOG" id="COG2114">
    <property type="taxonomic scope" value="Bacteria"/>
</dbReference>
<dbReference type="Gene3D" id="3.40.50.10140">
    <property type="entry name" value="Toll/interleukin-1 receptor homology (TIR) domain"/>
    <property type="match status" value="1"/>
</dbReference>
<organism evidence="3 4">
    <name type="scientific">Frankia alni (strain DSM 45986 / CECT 9034 / ACN14a)</name>
    <dbReference type="NCBI Taxonomy" id="326424"/>
    <lineage>
        <taxon>Bacteria</taxon>
        <taxon>Bacillati</taxon>
        <taxon>Actinomycetota</taxon>
        <taxon>Actinomycetes</taxon>
        <taxon>Frankiales</taxon>
        <taxon>Frankiaceae</taxon>
        <taxon>Frankia</taxon>
    </lineage>
</organism>
<gene>
    <name evidence="3" type="ordered locus">FRAAL0801</name>
</gene>
<feature type="region of interest" description="Disordered" evidence="1">
    <location>
        <begin position="113"/>
        <end position="143"/>
    </location>
</feature>
<protein>
    <recommendedName>
        <fullName evidence="2">TIR domain-containing protein</fullName>
    </recommendedName>
</protein>
<proteinExistence type="predicted"/>
<keyword evidence="4" id="KW-1185">Reference proteome</keyword>
<dbReference type="SMART" id="SM00255">
    <property type="entry name" value="TIR"/>
    <property type="match status" value="1"/>
</dbReference>
<evidence type="ECO:0000313" key="3">
    <source>
        <dbReference type="EMBL" id="CAJ59470.1"/>
    </source>
</evidence>
<dbReference type="InterPro" id="IPR000157">
    <property type="entry name" value="TIR_dom"/>
</dbReference>
<dbReference type="Pfam" id="PF19955">
    <property type="entry name" value="EAD1"/>
    <property type="match status" value="1"/>
</dbReference>
<dbReference type="EMBL" id="CT573213">
    <property type="protein sequence ID" value="CAJ59470.1"/>
    <property type="molecule type" value="Genomic_DNA"/>
</dbReference>
<dbReference type="STRING" id="326424.FRAAL0801"/>
<feature type="region of interest" description="Disordered" evidence="1">
    <location>
        <begin position="358"/>
        <end position="385"/>
    </location>
</feature>
<evidence type="ECO:0000313" key="4">
    <source>
        <dbReference type="Proteomes" id="UP000000657"/>
    </source>
</evidence>
<name>Q0RSJ2_FRAAA</name>
<dbReference type="GO" id="GO:0007165">
    <property type="term" value="P:signal transduction"/>
    <property type="evidence" value="ECO:0007669"/>
    <property type="project" value="InterPro"/>
</dbReference>
<feature type="domain" description="TIR" evidence="2">
    <location>
        <begin position="400"/>
        <end position="534"/>
    </location>
</feature>
<dbReference type="InterPro" id="IPR035897">
    <property type="entry name" value="Toll_tir_struct_dom_sf"/>
</dbReference>
<evidence type="ECO:0000256" key="1">
    <source>
        <dbReference type="SAM" id="MobiDB-lite"/>
    </source>
</evidence>
<sequence>MRRDGSGGAVTERLTDIEVEMLARAFYRPSNAMAILERAGLERGRQPSWTTQTPLEFWDEINHYLHLGILADGRVNILAAAAAAYPANKVFTAATKPTGTAEGETAAAGSATAGTAAGGSAAGAGSPSVEAAPAAGPSGTGSEGVRAPAGSVLFAIDPVRFGPAGVGVPVAWRDGLRQLVGLAAQRCDLPADAVRVQDRGGGLLGVVRDDVPAERVVADLVRELGGMLHAYNRPRNDSGRVRLRVALHQGRAVADDTAAAPAASGAARGDTARGTTALRDAALRDAAQAASRLVDTPALSRLLGEFPTAEMGVIISGALFATAVDRRRQQRQRELDPDSFRRVETDVPGLTGPAWVQLPPADNRAAGDGAAGDPRVPEAEQQSVPPTAAPIVAEEPRTTAGWDFLVSAAEEDGAWGEWCAWLLEQQGFQVHLDTWDVVAGDHLVARLNEAVSHSKRTLVVLSENYLASAKVQAEWHAAWWADPTGMKRRLIPVRVAVCPPETQGLLRGISYIDLVNLDDETARRTFVEQIKRAIQGSYRPTTPPPFPGSPART</sequence>
<dbReference type="PROSITE" id="PS50104">
    <property type="entry name" value="TIR"/>
    <property type="match status" value="1"/>
</dbReference>
<evidence type="ECO:0000259" key="2">
    <source>
        <dbReference type="PROSITE" id="PS50104"/>
    </source>
</evidence>
<dbReference type="AlphaFoldDB" id="Q0RSJ2"/>
<feature type="compositionally biased region" description="Low complexity" evidence="1">
    <location>
        <begin position="123"/>
        <end position="137"/>
    </location>
</feature>
<reference evidence="3 4" key="1">
    <citation type="journal article" date="2007" name="Genome Res.">
        <title>Genome characteristics of facultatively symbiotic Frankia sp. strains reflect host range and host plant biogeography.</title>
        <authorList>
            <person name="Normand P."/>
            <person name="Lapierre P."/>
            <person name="Tisa L.S."/>
            <person name="Gogarten J.P."/>
            <person name="Alloisio N."/>
            <person name="Bagnarol E."/>
            <person name="Bassi C.A."/>
            <person name="Berry A.M."/>
            <person name="Bickhart D.M."/>
            <person name="Choisne N."/>
            <person name="Couloux A."/>
            <person name="Cournoyer B."/>
            <person name="Cruveiller S."/>
            <person name="Daubin V."/>
            <person name="Demange N."/>
            <person name="Francino M.P."/>
            <person name="Goltsman E."/>
            <person name="Huang Y."/>
            <person name="Kopp O.R."/>
            <person name="Labarre L."/>
            <person name="Lapidus A."/>
            <person name="Lavire C."/>
            <person name="Marechal J."/>
            <person name="Martinez M."/>
            <person name="Mastronunzio J.E."/>
            <person name="Mullin B.C."/>
            <person name="Niemann J."/>
            <person name="Pujic P."/>
            <person name="Rawnsley T."/>
            <person name="Rouy Z."/>
            <person name="Schenowitz C."/>
            <person name="Sellstedt A."/>
            <person name="Tavares F."/>
            <person name="Tomkins J.P."/>
            <person name="Vallenet D."/>
            <person name="Valverde C."/>
            <person name="Wall L.G."/>
            <person name="Wang Y."/>
            <person name="Medigue C."/>
            <person name="Benson D.R."/>
        </authorList>
    </citation>
    <scope>NUCLEOTIDE SEQUENCE [LARGE SCALE GENOMIC DNA]</scope>
    <source>
        <strain evidence="4">DSM 45986 / CECT 9034 / ACN14a</strain>
    </source>
</reference>
<feature type="compositionally biased region" description="Low complexity" evidence="1">
    <location>
        <begin position="359"/>
        <end position="374"/>
    </location>
</feature>
<dbReference type="SUPFAM" id="SSF52200">
    <property type="entry name" value="Toll/Interleukin receptor TIR domain"/>
    <property type="match status" value="1"/>
</dbReference>
<dbReference type="Proteomes" id="UP000000657">
    <property type="component" value="Chromosome"/>
</dbReference>
<dbReference type="eggNOG" id="COG1672">
    <property type="taxonomic scope" value="Bacteria"/>
</dbReference>
<dbReference type="Pfam" id="PF13676">
    <property type="entry name" value="TIR_2"/>
    <property type="match status" value="1"/>
</dbReference>
<accession>Q0RSJ2</accession>
<dbReference type="HOGENOM" id="CLU_588951_0_0_11"/>
<dbReference type="KEGG" id="fal:FRAAL0801"/>
<dbReference type="InterPro" id="IPR045430">
    <property type="entry name" value="EAD1"/>
</dbReference>